<dbReference type="EMBL" id="UGNV01000001">
    <property type="protein sequence ID" value="STX29844.1"/>
    <property type="molecule type" value="Genomic_DNA"/>
</dbReference>
<dbReference type="AlphaFoldDB" id="A0A378IC23"/>
<keyword evidence="1" id="KW-0812">Transmembrane</keyword>
<evidence type="ECO:0000256" key="1">
    <source>
        <dbReference type="SAM" id="Phobius"/>
    </source>
</evidence>
<keyword evidence="1" id="KW-0472">Membrane</keyword>
<sequence>MYYLWQQLANVFSYIVTFIVCMLPTQLVACPICNTEVGQTVRQGIFNSQFFFHFFYACLPFIVLLGIVFFAYFNGFTHFKNKLLILKRK</sequence>
<feature type="transmembrane region" description="Helical" evidence="1">
    <location>
        <begin position="12"/>
        <end position="33"/>
    </location>
</feature>
<organism evidence="2 3">
    <name type="scientific">Legionella beliardensis</name>
    <dbReference type="NCBI Taxonomy" id="91822"/>
    <lineage>
        <taxon>Bacteria</taxon>
        <taxon>Pseudomonadati</taxon>
        <taxon>Pseudomonadota</taxon>
        <taxon>Gammaproteobacteria</taxon>
        <taxon>Legionellales</taxon>
        <taxon>Legionellaceae</taxon>
        <taxon>Legionella</taxon>
    </lineage>
</organism>
<gene>
    <name evidence="2" type="ORF">NCTC13315_02399</name>
</gene>
<dbReference type="Proteomes" id="UP000254968">
    <property type="component" value="Unassembled WGS sequence"/>
</dbReference>
<name>A0A378IC23_9GAMM</name>
<evidence type="ECO:0000313" key="2">
    <source>
        <dbReference type="EMBL" id="STX29844.1"/>
    </source>
</evidence>
<keyword evidence="3" id="KW-1185">Reference proteome</keyword>
<accession>A0A378IC23</accession>
<proteinExistence type="predicted"/>
<feature type="transmembrane region" description="Helical" evidence="1">
    <location>
        <begin position="54"/>
        <end position="73"/>
    </location>
</feature>
<dbReference type="RefSeq" id="WP_115303505.1">
    <property type="nucleotide sequence ID" value="NZ_CAAAHO010000002.1"/>
</dbReference>
<protein>
    <submittedName>
        <fullName evidence="2">Uncharacterized protein</fullName>
    </submittedName>
</protein>
<reference evidence="2 3" key="1">
    <citation type="submission" date="2018-06" db="EMBL/GenBank/DDBJ databases">
        <authorList>
            <consortium name="Pathogen Informatics"/>
            <person name="Doyle S."/>
        </authorList>
    </citation>
    <scope>NUCLEOTIDE SEQUENCE [LARGE SCALE GENOMIC DNA]</scope>
    <source>
        <strain evidence="2 3">NCTC13315</strain>
    </source>
</reference>
<keyword evidence="1" id="KW-1133">Transmembrane helix</keyword>
<evidence type="ECO:0000313" key="3">
    <source>
        <dbReference type="Proteomes" id="UP000254968"/>
    </source>
</evidence>
<dbReference type="OrthoDB" id="10002163at2"/>